<dbReference type="PROSITE" id="PS51485">
    <property type="entry name" value="PHYTOCYANIN"/>
    <property type="match status" value="1"/>
</dbReference>
<name>D8RYC6_SELML</name>
<protein>
    <recommendedName>
        <fullName evidence="3">Phytocyanin domain-containing protein</fullName>
    </recommendedName>
</protein>
<dbReference type="Gramene" id="EFJ23076">
    <property type="protein sequence ID" value="EFJ23076"/>
    <property type="gene ID" value="SELMODRAFT_416186"/>
</dbReference>
<dbReference type="GO" id="GO:0005886">
    <property type="term" value="C:plasma membrane"/>
    <property type="evidence" value="ECO:0000318"/>
    <property type="project" value="GO_Central"/>
</dbReference>
<dbReference type="GO" id="GO:0009055">
    <property type="term" value="F:electron transfer activity"/>
    <property type="evidence" value="ECO:0007669"/>
    <property type="project" value="InterPro"/>
</dbReference>
<evidence type="ECO:0000313" key="4">
    <source>
        <dbReference type="EMBL" id="EFJ23076.1"/>
    </source>
</evidence>
<feature type="chain" id="PRO_5003122227" description="Phytocyanin domain-containing protein" evidence="2">
    <location>
        <begin position="22"/>
        <end position="279"/>
    </location>
</feature>
<dbReference type="InParanoid" id="D8RYC6"/>
<dbReference type="HOGENOM" id="CLU_998910_0_0_1"/>
<proteinExistence type="predicted"/>
<organism evidence="5">
    <name type="scientific">Selaginella moellendorffii</name>
    <name type="common">Spikemoss</name>
    <dbReference type="NCBI Taxonomy" id="88036"/>
    <lineage>
        <taxon>Eukaryota</taxon>
        <taxon>Viridiplantae</taxon>
        <taxon>Streptophyta</taxon>
        <taxon>Embryophyta</taxon>
        <taxon>Tracheophyta</taxon>
        <taxon>Lycopodiopsida</taxon>
        <taxon>Selaginellales</taxon>
        <taxon>Selaginellaceae</taxon>
        <taxon>Selaginella</taxon>
    </lineage>
</organism>
<dbReference type="PANTHER" id="PTHR34662">
    <property type="entry name" value="OS04G0422700 PROTEIN"/>
    <property type="match status" value="1"/>
</dbReference>
<dbReference type="AlphaFoldDB" id="D8RYC6"/>
<dbReference type="Gene3D" id="2.60.40.420">
    <property type="entry name" value="Cupredoxins - blue copper proteins"/>
    <property type="match status" value="1"/>
</dbReference>
<evidence type="ECO:0000313" key="5">
    <source>
        <dbReference type="Proteomes" id="UP000001514"/>
    </source>
</evidence>
<feature type="compositionally biased region" description="Low complexity" evidence="1">
    <location>
        <begin position="205"/>
        <end position="223"/>
    </location>
</feature>
<accession>D8RYC6</accession>
<reference evidence="4 5" key="1">
    <citation type="journal article" date="2011" name="Science">
        <title>The Selaginella genome identifies genetic changes associated with the evolution of vascular plants.</title>
        <authorList>
            <person name="Banks J.A."/>
            <person name="Nishiyama T."/>
            <person name="Hasebe M."/>
            <person name="Bowman J.L."/>
            <person name="Gribskov M."/>
            <person name="dePamphilis C."/>
            <person name="Albert V.A."/>
            <person name="Aono N."/>
            <person name="Aoyama T."/>
            <person name="Ambrose B.A."/>
            <person name="Ashton N.W."/>
            <person name="Axtell M.J."/>
            <person name="Barker E."/>
            <person name="Barker M.S."/>
            <person name="Bennetzen J.L."/>
            <person name="Bonawitz N.D."/>
            <person name="Chapple C."/>
            <person name="Cheng C."/>
            <person name="Correa L.G."/>
            <person name="Dacre M."/>
            <person name="DeBarry J."/>
            <person name="Dreyer I."/>
            <person name="Elias M."/>
            <person name="Engstrom E.M."/>
            <person name="Estelle M."/>
            <person name="Feng L."/>
            <person name="Finet C."/>
            <person name="Floyd S.K."/>
            <person name="Frommer W.B."/>
            <person name="Fujita T."/>
            <person name="Gramzow L."/>
            <person name="Gutensohn M."/>
            <person name="Harholt J."/>
            <person name="Hattori M."/>
            <person name="Heyl A."/>
            <person name="Hirai T."/>
            <person name="Hiwatashi Y."/>
            <person name="Ishikawa M."/>
            <person name="Iwata M."/>
            <person name="Karol K.G."/>
            <person name="Koehler B."/>
            <person name="Kolukisaoglu U."/>
            <person name="Kubo M."/>
            <person name="Kurata T."/>
            <person name="Lalonde S."/>
            <person name="Li K."/>
            <person name="Li Y."/>
            <person name="Litt A."/>
            <person name="Lyons E."/>
            <person name="Manning G."/>
            <person name="Maruyama T."/>
            <person name="Michael T.P."/>
            <person name="Mikami K."/>
            <person name="Miyazaki S."/>
            <person name="Morinaga S."/>
            <person name="Murata T."/>
            <person name="Mueller-Roeber B."/>
            <person name="Nelson D.R."/>
            <person name="Obara M."/>
            <person name="Oguri Y."/>
            <person name="Olmstead R.G."/>
            <person name="Onodera N."/>
            <person name="Petersen B.L."/>
            <person name="Pils B."/>
            <person name="Prigge M."/>
            <person name="Rensing S.A."/>
            <person name="Riano-Pachon D.M."/>
            <person name="Roberts A.W."/>
            <person name="Sato Y."/>
            <person name="Scheller H.V."/>
            <person name="Schulz B."/>
            <person name="Schulz C."/>
            <person name="Shakirov E.V."/>
            <person name="Shibagaki N."/>
            <person name="Shinohara N."/>
            <person name="Shippen D.E."/>
            <person name="Soerensen I."/>
            <person name="Sotooka R."/>
            <person name="Sugimoto N."/>
            <person name="Sugita M."/>
            <person name="Sumikawa N."/>
            <person name="Tanurdzic M."/>
            <person name="Theissen G."/>
            <person name="Ulvskov P."/>
            <person name="Wakazuki S."/>
            <person name="Weng J.K."/>
            <person name="Willats W.W."/>
            <person name="Wipf D."/>
            <person name="Wolf P.G."/>
            <person name="Yang L."/>
            <person name="Zimmer A.D."/>
            <person name="Zhu Q."/>
            <person name="Mitros T."/>
            <person name="Hellsten U."/>
            <person name="Loque D."/>
            <person name="Otillar R."/>
            <person name="Salamov A."/>
            <person name="Schmutz J."/>
            <person name="Shapiro H."/>
            <person name="Lindquist E."/>
            <person name="Lucas S."/>
            <person name="Rokhsar D."/>
            <person name="Grigoriev I.V."/>
        </authorList>
    </citation>
    <scope>NUCLEOTIDE SEQUENCE [LARGE SCALE GENOMIC DNA]</scope>
</reference>
<feature type="region of interest" description="Disordered" evidence="1">
    <location>
        <begin position="165"/>
        <end position="258"/>
    </location>
</feature>
<evidence type="ECO:0000256" key="1">
    <source>
        <dbReference type="SAM" id="MobiDB-lite"/>
    </source>
</evidence>
<feature type="compositionally biased region" description="Low complexity" evidence="1">
    <location>
        <begin position="165"/>
        <end position="184"/>
    </location>
</feature>
<dbReference type="EMBL" id="GL377594">
    <property type="protein sequence ID" value="EFJ23076.1"/>
    <property type="molecule type" value="Genomic_DNA"/>
</dbReference>
<evidence type="ECO:0000259" key="3">
    <source>
        <dbReference type="PROSITE" id="PS51485"/>
    </source>
</evidence>
<feature type="domain" description="Phytocyanin" evidence="3">
    <location>
        <begin position="23"/>
        <end position="156"/>
    </location>
</feature>
<evidence type="ECO:0000256" key="2">
    <source>
        <dbReference type="SAM" id="SignalP"/>
    </source>
</evidence>
<keyword evidence="5" id="KW-1185">Reference proteome</keyword>
<dbReference type="KEGG" id="smo:SELMODRAFT_416186"/>
<dbReference type="Proteomes" id="UP000001514">
    <property type="component" value="Unassembled WGS sequence"/>
</dbReference>
<feature type="signal peptide" evidence="2">
    <location>
        <begin position="1"/>
        <end position="21"/>
    </location>
</feature>
<gene>
    <name evidence="4" type="ORF">SELMODRAFT_416186</name>
</gene>
<sequence>MNALFLPGIILMWSLLPPCSSKQVLKVGGEIGWTQFNIFSGQTPDYAAWASKTTLVPGDDIGMWNLTLATKRFIDTKFLKDLAVFLFFPQLHNIHMFRNHSEYVNCNFTESTLLDEGLSGVYTWTAPAPGTYYFGCSKDYYSHCQLGQKFAITVVEQSSLIHLPPAGSPAAAAASPSDDSSPADNGCATAPSDDDDDDTSHDSDSSCSPWLDSPPDDTPLLSPVSARHHPDASVNPRRVPDFGTNTKRRPPPRSSSAREFHARAYAIRGLIVFVLNLVL</sequence>
<dbReference type="PANTHER" id="PTHR34662:SF3">
    <property type="entry name" value="OS04G0422700 PROTEIN"/>
    <property type="match status" value="1"/>
</dbReference>
<keyword evidence="2" id="KW-0732">Signal</keyword>
<dbReference type="InterPro" id="IPR003245">
    <property type="entry name" value="Phytocyanin_dom"/>
</dbReference>
<dbReference type="SUPFAM" id="SSF49503">
    <property type="entry name" value="Cupredoxins"/>
    <property type="match status" value="1"/>
</dbReference>
<dbReference type="InterPro" id="IPR008972">
    <property type="entry name" value="Cupredoxin"/>
</dbReference>